<evidence type="ECO:0000256" key="1">
    <source>
        <dbReference type="SAM" id="MobiDB-lite"/>
    </source>
</evidence>
<dbReference type="Pfam" id="PF05349">
    <property type="entry name" value="GATA-N"/>
    <property type="match status" value="1"/>
</dbReference>
<keyword evidence="4" id="KW-1185">Reference proteome</keyword>
<dbReference type="EMBL" id="OZ034817">
    <property type="protein sequence ID" value="CAL1381309.1"/>
    <property type="molecule type" value="Genomic_DNA"/>
</dbReference>
<dbReference type="AlphaFoldDB" id="A0AAV2E652"/>
<evidence type="ECO:0000313" key="3">
    <source>
        <dbReference type="EMBL" id="CAL1381309.1"/>
    </source>
</evidence>
<protein>
    <recommendedName>
        <fullName evidence="2">GATA-type transcription activator N-terminal domain-containing protein</fullName>
    </recommendedName>
</protein>
<feature type="domain" description="GATA-type transcription activator N-terminal" evidence="2">
    <location>
        <begin position="67"/>
        <end position="123"/>
    </location>
</feature>
<dbReference type="GO" id="GO:0005634">
    <property type="term" value="C:nucleus"/>
    <property type="evidence" value="ECO:0007669"/>
    <property type="project" value="InterPro"/>
</dbReference>
<dbReference type="InterPro" id="IPR008013">
    <property type="entry name" value="GATA_N"/>
</dbReference>
<gene>
    <name evidence="3" type="ORF">LTRI10_LOCUS22694</name>
</gene>
<name>A0AAV2E652_9ROSI</name>
<feature type="region of interest" description="Disordered" evidence="1">
    <location>
        <begin position="1"/>
        <end position="61"/>
    </location>
</feature>
<dbReference type="GO" id="GO:0045893">
    <property type="term" value="P:positive regulation of DNA-templated transcription"/>
    <property type="evidence" value="ECO:0007669"/>
    <property type="project" value="InterPro"/>
</dbReference>
<reference evidence="3 4" key="1">
    <citation type="submission" date="2024-04" db="EMBL/GenBank/DDBJ databases">
        <authorList>
            <person name="Fracassetti M."/>
        </authorList>
    </citation>
    <scope>NUCLEOTIDE SEQUENCE [LARGE SCALE GENOMIC DNA]</scope>
</reference>
<dbReference type="Proteomes" id="UP001497516">
    <property type="component" value="Chromosome 4"/>
</dbReference>
<sequence length="191" mass="20942">MMSIVRSATLPVTPSSSSSSSLNRNCRRLPVMRIAAAKSSDGETTEEESEKGKKKKASKQSLFTSVTDALDFAQVRSAKDAELLDDARESTQSGGRMSREQYGALRRKIGGTYKDFFKSYVEVEGEYVEEGWVDKTCKICRKDTRGEARQVDKLGRYAHVACLQNSAANGGGSSTNPLGNFFTRLFSGGQR</sequence>
<organism evidence="3 4">
    <name type="scientific">Linum trigynum</name>
    <dbReference type="NCBI Taxonomy" id="586398"/>
    <lineage>
        <taxon>Eukaryota</taxon>
        <taxon>Viridiplantae</taxon>
        <taxon>Streptophyta</taxon>
        <taxon>Embryophyta</taxon>
        <taxon>Tracheophyta</taxon>
        <taxon>Spermatophyta</taxon>
        <taxon>Magnoliopsida</taxon>
        <taxon>eudicotyledons</taxon>
        <taxon>Gunneridae</taxon>
        <taxon>Pentapetalae</taxon>
        <taxon>rosids</taxon>
        <taxon>fabids</taxon>
        <taxon>Malpighiales</taxon>
        <taxon>Linaceae</taxon>
        <taxon>Linum</taxon>
    </lineage>
</organism>
<proteinExistence type="predicted"/>
<dbReference type="GO" id="GO:0008270">
    <property type="term" value="F:zinc ion binding"/>
    <property type="evidence" value="ECO:0007669"/>
    <property type="project" value="InterPro"/>
</dbReference>
<evidence type="ECO:0000259" key="2">
    <source>
        <dbReference type="Pfam" id="PF05349"/>
    </source>
</evidence>
<dbReference type="PANTHER" id="PTHR36771">
    <property type="entry name" value="POTASSIUM TRANSPORTER"/>
    <property type="match status" value="1"/>
</dbReference>
<accession>A0AAV2E652</accession>
<dbReference type="GO" id="GO:0003677">
    <property type="term" value="F:DNA binding"/>
    <property type="evidence" value="ECO:0007669"/>
    <property type="project" value="InterPro"/>
</dbReference>
<evidence type="ECO:0000313" key="4">
    <source>
        <dbReference type="Proteomes" id="UP001497516"/>
    </source>
</evidence>
<dbReference type="GO" id="GO:0009658">
    <property type="term" value="P:chloroplast organization"/>
    <property type="evidence" value="ECO:0007669"/>
    <property type="project" value="TreeGrafter"/>
</dbReference>
<dbReference type="PANTHER" id="PTHR36771:SF2">
    <property type="entry name" value="POTASSIUM TRANSPORTER"/>
    <property type="match status" value="1"/>
</dbReference>